<keyword evidence="2" id="KW-1185">Reference proteome</keyword>
<dbReference type="KEGG" id="vg:80540752"/>
<sequence>MSTIEPLIRRLPHGRYVPEKEHLPPHCIYPDASVVLSDGSKCRYHSFVLCTLSEYFARGLEFASAVPFEPRFDDYTPWVVLTGLNFAYEPPTKDAPLRLSVWDYVRLASFLGFIQMPMPEHVQFENVETYQFSTTSIRLRFNSNDGGVLRLFETDLEDGGQAPRQFINSVCDYLEIPPNIATLSFGSAERFYTTGSGKRKAYIKRVGIVDGREILFDYSPCVPCWLSVFKRMICACYGVPF</sequence>
<reference evidence="2" key="1">
    <citation type="journal article" date="2019" name="J. Virol.">
        <title>Medusavirus, a novel large DNA virus discovered from hot spring water.</title>
        <authorList>
            <person name="Yoshikawa G."/>
            <person name="Blanc-Mathieu R."/>
            <person name="Song C."/>
            <person name="Kayama Y."/>
            <person name="Mochizuki T."/>
            <person name="Murata K."/>
            <person name="Ogata H."/>
            <person name="Takemura M."/>
        </authorList>
    </citation>
    <scope>NUCLEOTIDE SEQUENCE [LARGE SCALE GENOMIC DNA]</scope>
</reference>
<name>A0A3T1CX41_9VIRU</name>
<evidence type="ECO:0000313" key="2">
    <source>
        <dbReference type="Proteomes" id="UP001161669"/>
    </source>
</evidence>
<protein>
    <submittedName>
        <fullName evidence="1">Uncharacterized protein</fullName>
    </submittedName>
</protein>
<evidence type="ECO:0000313" key="1">
    <source>
        <dbReference type="EMBL" id="BBI30400.1"/>
    </source>
</evidence>
<proteinExistence type="predicted"/>
<organism evidence="1 2">
    <name type="scientific">Acanthamoeba castellanii medusavirus J1</name>
    <dbReference type="NCBI Taxonomy" id="3114988"/>
    <lineage>
        <taxon>Viruses</taxon>
        <taxon>Varidnaviria</taxon>
        <taxon>Bamfordvirae</taxon>
        <taxon>Nucleocytoviricota</taxon>
        <taxon>Megaviricetes</taxon>
        <taxon>Mamonoviridae</taxon>
        <taxon>Medusavirus</taxon>
        <taxon>Medusavirus medusae</taxon>
    </lineage>
</organism>
<dbReference type="EMBL" id="AP018495">
    <property type="protein sequence ID" value="BBI30400.1"/>
    <property type="molecule type" value="Genomic_DNA"/>
</dbReference>
<accession>A0A3T1CX41</accession>
<dbReference type="Proteomes" id="UP001161669">
    <property type="component" value="Segment"/>
</dbReference>